<dbReference type="PANTHER" id="PTHR28605">
    <property type="entry name" value="CTF8, CHROMOSOME TRANSMISSION FIDELITY FACTOR 8 HOMOLOG (S. CEREVISIAE)"/>
    <property type="match status" value="1"/>
</dbReference>
<evidence type="ECO:0000256" key="4">
    <source>
        <dbReference type="ARBA" id="ARBA00023242"/>
    </source>
</evidence>
<evidence type="ECO:0000256" key="3">
    <source>
        <dbReference type="ARBA" id="ARBA00023125"/>
    </source>
</evidence>
<sequence length="132" mass="14752">MQIKLIPNENGIPEWIAIELQGAFEFNADMSGKSIGHLAWMQDGTVGFVIGHQYLEGKLTDLQRPFLVINKASLRGMNGVSATEHTFNSGDQITASTLPKTSIKRCDIMGVIRRKILFNTRPKPIVPRHDHK</sequence>
<keyword evidence="5" id="KW-0131">Cell cycle</keyword>
<dbReference type="GO" id="GO:0006260">
    <property type="term" value="P:DNA replication"/>
    <property type="evidence" value="ECO:0007669"/>
    <property type="project" value="UniProtKB-KW"/>
</dbReference>
<evidence type="ECO:0000256" key="6">
    <source>
        <dbReference type="ARBA" id="ARBA00038447"/>
    </source>
</evidence>
<dbReference type="WBParaSite" id="jg24752">
    <property type="protein sequence ID" value="jg24752"/>
    <property type="gene ID" value="jg24752"/>
</dbReference>
<evidence type="ECO:0000313" key="8">
    <source>
        <dbReference type="WBParaSite" id="jg24752"/>
    </source>
</evidence>
<evidence type="ECO:0000256" key="2">
    <source>
        <dbReference type="ARBA" id="ARBA00022705"/>
    </source>
</evidence>
<dbReference type="InterPro" id="IPR018607">
    <property type="entry name" value="Ctf8"/>
</dbReference>
<protein>
    <submittedName>
        <fullName evidence="8">Uncharacterized protein</fullName>
    </submittedName>
</protein>
<keyword evidence="4" id="KW-0539">Nucleus</keyword>
<dbReference type="GO" id="GO:0003677">
    <property type="term" value="F:DNA binding"/>
    <property type="evidence" value="ECO:0007669"/>
    <property type="project" value="UniProtKB-KW"/>
</dbReference>
<keyword evidence="7" id="KW-1185">Reference proteome</keyword>
<evidence type="ECO:0000256" key="5">
    <source>
        <dbReference type="ARBA" id="ARBA00023306"/>
    </source>
</evidence>
<dbReference type="AlphaFoldDB" id="A0A915E026"/>
<name>A0A915E026_9BILA</name>
<dbReference type="Pfam" id="PF09696">
    <property type="entry name" value="Ctf8"/>
    <property type="match status" value="1"/>
</dbReference>
<reference evidence="8" key="1">
    <citation type="submission" date="2022-11" db="UniProtKB">
        <authorList>
            <consortium name="WormBaseParasite"/>
        </authorList>
    </citation>
    <scope>IDENTIFICATION</scope>
</reference>
<dbReference type="PANTHER" id="PTHR28605:SF1">
    <property type="entry name" value="CHROMOSOME TRANSMISSION FIDELITY FACTOR 8"/>
    <property type="match status" value="1"/>
</dbReference>
<proteinExistence type="inferred from homology"/>
<comment type="subcellular location">
    <subcellularLocation>
        <location evidence="1">Nucleus</location>
    </subcellularLocation>
</comment>
<dbReference type="GO" id="GO:0031390">
    <property type="term" value="C:Ctf18 RFC-like complex"/>
    <property type="evidence" value="ECO:0007669"/>
    <property type="project" value="InterPro"/>
</dbReference>
<comment type="similarity">
    <text evidence="6">Belongs to the CTF8 family.</text>
</comment>
<keyword evidence="2" id="KW-0235">DNA replication</keyword>
<accession>A0A915E026</accession>
<dbReference type="Proteomes" id="UP000887574">
    <property type="component" value="Unplaced"/>
</dbReference>
<dbReference type="GO" id="GO:0007064">
    <property type="term" value="P:mitotic sister chromatid cohesion"/>
    <property type="evidence" value="ECO:0007669"/>
    <property type="project" value="InterPro"/>
</dbReference>
<keyword evidence="3" id="KW-0238">DNA-binding</keyword>
<evidence type="ECO:0000313" key="7">
    <source>
        <dbReference type="Proteomes" id="UP000887574"/>
    </source>
</evidence>
<organism evidence="7 8">
    <name type="scientific">Ditylenchus dipsaci</name>
    <dbReference type="NCBI Taxonomy" id="166011"/>
    <lineage>
        <taxon>Eukaryota</taxon>
        <taxon>Metazoa</taxon>
        <taxon>Ecdysozoa</taxon>
        <taxon>Nematoda</taxon>
        <taxon>Chromadorea</taxon>
        <taxon>Rhabditida</taxon>
        <taxon>Tylenchina</taxon>
        <taxon>Tylenchomorpha</taxon>
        <taxon>Sphaerularioidea</taxon>
        <taxon>Anguinidae</taxon>
        <taxon>Anguininae</taxon>
        <taxon>Ditylenchus</taxon>
    </lineage>
</organism>
<evidence type="ECO:0000256" key="1">
    <source>
        <dbReference type="ARBA" id="ARBA00004123"/>
    </source>
</evidence>